<dbReference type="PANTHER" id="PTHR14484">
    <property type="entry name" value="COILED-COIL DOMAIN-CONTAINING PROTEIN 71"/>
    <property type="match status" value="1"/>
</dbReference>
<reference evidence="2" key="2">
    <citation type="submission" date="2025-08" db="UniProtKB">
        <authorList>
            <consortium name="Ensembl"/>
        </authorList>
    </citation>
    <scope>IDENTIFICATION</scope>
</reference>
<dbReference type="Ensembl" id="ENSCPVT00000023787.2">
    <property type="protein sequence ID" value="ENSCPVP00000023642.1"/>
    <property type="gene ID" value="ENSCPVG00000016306.2"/>
</dbReference>
<feature type="region of interest" description="Disordered" evidence="1">
    <location>
        <begin position="97"/>
        <end position="195"/>
    </location>
</feature>
<dbReference type="AlphaFoldDB" id="A0A8U8B516"/>
<keyword evidence="3" id="KW-1185">Reference proteome</keyword>
<reference evidence="2" key="1">
    <citation type="submission" date="2020-02" db="EMBL/GenBank/DDBJ databases">
        <authorList>
            <person name="Enbody D E."/>
            <person name="Pettersson E M."/>
        </authorList>
    </citation>
    <scope>NUCLEOTIDE SEQUENCE [LARGE SCALE GENOMIC DNA]</scope>
</reference>
<accession>A0A8U8B516</accession>
<proteinExistence type="predicted"/>
<reference evidence="2" key="3">
    <citation type="submission" date="2025-09" db="UniProtKB">
        <authorList>
            <consortium name="Ensembl"/>
        </authorList>
    </citation>
    <scope>IDENTIFICATION</scope>
</reference>
<dbReference type="InterPro" id="IPR026695">
    <property type="entry name" value="Ccdc71/71L"/>
</dbReference>
<sequence>RAAGPPRAATAAGAAGGEPAAAAWGLEGEAEKVVYSRSQVSFAGTKALGDALRLFMPKSTEFMSSDSELWNFLCSLKHEFSPVILRSKDVYGYSSCPGQAAARGRWPPPAGPAGGQRAGQPGGGRLGAVRRQVAGGDLEGGHPSPHHIPHHPCAGQHVEPAEPGGGAAAGAADPRRGPVPRGAGAPLPRGAVLSPRGLRSPRLTLAAVRTKRPVSVTCLHCFCLDRVLLLHFMGRSGGAGPPAARGAACRAPASPRAGTA</sequence>
<evidence type="ECO:0000313" key="3">
    <source>
        <dbReference type="Proteomes" id="UP000694382"/>
    </source>
</evidence>
<feature type="compositionally biased region" description="Low complexity" evidence="1">
    <location>
        <begin position="241"/>
        <end position="260"/>
    </location>
</feature>
<feature type="compositionally biased region" description="Low complexity" evidence="1">
    <location>
        <begin position="179"/>
        <end position="191"/>
    </location>
</feature>
<dbReference type="Proteomes" id="UP000694382">
    <property type="component" value="Chromosome 1A"/>
</dbReference>
<protein>
    <submittedName>
        <fullName evidence="2">Uncharacterized protein</fullName>
    </submittedName>
</protein>
<dbReference type="Pfam" id="PF15374">
    <property type="entry name" value="CCDC71L"/>
    <property type="match status" value="1"/>
</dbReference>
<feature type="region of interest" description="Disordered" evidence="1">
    <location>
        <begin position="240"/>
        <end position="260"/>
    </location>
</feature>
<feature type="compositionally biased region" description="Gly residues" evidence="1">
    <location>
        <begin position="112"/>
        <end position="126"/>
    </location>
</feature>
<evidence type="ECO:0000256" key="1">
    <source>
        <dbReference type="SAM" id="MobiDB-lite"/>
    </source>
</evidence>
<name>A0A8U8B516_GEOPR</name>
<evidence type="ECO:0000313" key="2">
    <source>
        <dbReference type="Ensembl" id="ENSCPVP00000023642.1"/>
    </source>
</evidence>
<organism evidence="2 3">
    <name type="scientific">Geospiza parvula</name>
    <name type="common">Small tree-finch</name>
    <name type="synonym">Camarhynchus parvulus</name>
    <dbReference type="NCBI Taxonomy" id="87175"/>
    <lineage>
        <taxon>Eukaryota</taxon>
        <taxon>Metazoa</taxon>
        <taxon>Chordata</taxon>
        <taxon>Craniata</taxon>
        <taxon>Vertebrata</taxon>
        <taxon>Euteleostomi</taxon>
        <taxon>Archelosauria</taxon>
        <taxon>Archosauria</taxon>
        <taxon>Dinosauria</taxon>
        <taxon>Saurischia</taxon>
        <taxon>Theropoda</taxon>
        <taxon>Coelurosauria</taxon>
        <taxon>Aves</taxon>
        <taxon>Neognathae</taxon>
        <taxon>Neoaves</taxon>
        <taxon>Telluraves</taxon>
        <taxon>Australaves</taxon>
        <taxon>Passeriformes</taxon>
        <taxon>Thraupidae</taxon>
        <taxon>Camarhynchus</taxon>
    </lineage>
</organism>
<dbReference type="PANTHER" id="PTHR14484:SF1">
    <property type="entry name" value="COILED-COIL DOMAIN-CONTAINING PROTEIN 71L"/>
    <property type="match status" value="1"/>
</dbReference>